<comment type="caution">
    <text evidence="2">The sequence shown here is derived from an EMBL/GenBank/DDBJ whole genome shotgun (WGS) entry which is preliminary data.</text>
</comment>
<organism evidence="2 3">
    <name type="scientific">Bosea psychrotolerans</name>
    <dbReference type="NCBI Taxonomy" id="1871628"/>
    <lineage>
        <taxon>Bacteria</taxon>
        <taxon>Pseudomonadati</taxon>
        <taxon>Pseudomonadota</taxon>
        <taxon>Alphaproteobacteria</taxon>
        <taxon>Hyphomicrobiales</taxon>
        <taxon>Boseaceae</taxon>
        <taxon>Bosea</taxon>
    </lineage>
</organism>
<name>A0A2S4MDA5_9HYPH</name>
<dbReference type="Proteomes" id="UP000236919">
    <property type="component" value="Unassembled WGS sequence"/>
</dbReference>
<keyword evidence="3" id="KW-1185">Reference proteome</keyword>
<feature type="region of interest" description="Disordered" evidence="1">
    <location>
        <begin position="18"/>
        <end position="53"/>
    </location>
</feature>
<feature type="region of interest" description="Disordered" evidence="1">
    <location>
        <begin position="122"/>
        <end position="142"/>
    </location>
</feature>
<gene>
    <name evidence="2" type="ORF">CYD53_105306</name>
</gene>
<sequence>MFKLWSALALGPLMAPRRHRERPLPGRHRASRRIGRRPCPHAGRRALSAGPADARPALRARCRKLAGDPHDPAELSGGYPGLLRHLAGIWQGRYRAAQAPRFLMAGEIIDKAKAWLEARLSSEPSLSPASSPRRMAMTAPSSTRARWARKASLLPLRSHRHRLRQRPGNVGSWPVADARNACLSANCRGSRRQPLAAGGSARKCDKHLRGAAKKSGYAGPECSARIEPGSSLCRLEDAGCPAGL</sequence>
<dbReference type="AlphaFoldDB" id="A0A2S4MDA5"/>
<protein>
    <submittedName>
        <fullName evidence="2">Uncharacterized protein</fullName>
    </submittedName>
</protein>
<evidence type="ECO:0000256" key="1">
    <source>
        <dbReference type="SAM" id="MobiDB-lite"/>
    </source>
</evidence>
<feature type="compositionally biased region" description="Basic residues" evidence="1">
    <location>
        <begin position="18"/>
        <end position="44"/>
    </location>
</feature>
<proteinExistence type="predicted"/>
<feature type="compositionally biased region" description="Low complexity" evidence="1">
    <location>
        <begin position="122"/>
        <end position="134"/>
    </location>
</feature>
<reference evidence="2 3" key="1">
    <citation type="submission" date="2018-01" db="EMBL/GenBank/DDBJ databases">
        <title>Genomic Encyclopedia of Type Strains, Phase III (KMG-III): the genomes of soil and plant-associated and newly described type strains.</title>
        <authorList>
            <person name="Whitman W."/>
        </authorList>
    </citation>
    <scope>NUCLEOTIDE SEQUENCE [LARGE SCALE GENOMIC DNA]</scope>
    <source>
        <strain evidence="2 3">1131</strain>
    </source>
</reference>
<evidence type="ECO:0000313" key="2">
    <source>
        <dbReference type="EMBL" id="POR52641.1"/>
    </source>
</evidence>
<dbReference type="EMBL" id="PQFZ01000005">
    <property type="protein sequence ID" value="POR52641.1"/>
    <property type="molecule type" value="Genomic_DNA"/>
</dbReference>
<evidence type="ECO:0000313" key="3">
    <source>
        <dbReference type="Proteomes" id="UP000236919"/>
    </source>
</evidence>
<accession>A0A2S4MDA5</accession>